<dbReference type="HOGENOM" id="CLU_2811624_0_0_1"/>
<evidence type="ECO:0000313" key="2">
    <source>
        <dbReference type="Ensembl" id="ENSCSAVP00000010569.1"/>
    </source>
</evidence>
<reference evidence="2" key="3">
    <citation type="submission" date="2025-09" db="UniProtKB">
        <authorList>
            <consortium name="Ensembl"/>
        </authorList>
    </citation>
    <scope>IDENTIFICATION</scope>
</reference>
<accession>H2YZ08</accession>
<feature type="chain" id="PRO_5003578899" description="Secreted protein" evidence="1">
    <location>
        <begin position="25"/>
        <end position="67"/>
    </location>
</feature>
<dbReference type="Ensembl" id="ENSCSAVT00000010697.1">
    <property type="protein sequence ID" value="ENSCSAVP00000010569.1"/>
    <property type="gene ID" value="ENSCSAVG00000006213.1"/>
</dbReference>
<name>H2YZ08_CIOSA</name>
<dbReference type="Proteomes" id="UP000007875">
    <property type="component" value="Unassembled WGS sequence"/>
</dbReference>
<evidence type="ECO:0008006" key="4">
    <source>
        <dbReference type="Google" id="ProtNLM"/>
    </source>
</evidence>
<proteinExistence type="predicted"/>
<dbReference type="InParanoid" id="H2YZ08"/>
<protein>
    <recommendedName>
        <fullName evidence="4">Secreted protein</fullName>
    </recommendedName>
</protein>
<reference evidence="2" key="2">
    <citation type="submission" date="2025-08" db="UniProtKB">
        <authorList>
            <consortium name="Ensembl"/>
        </authorList>
    </citation>
    <scope>IDENTIFICATION</scope>
</reference>
<keyword evidence="1" id="KW-0732">Signal</keyword>
<sequence length="67" mass="7310">MGHSTHTKGCYVQVLHLLYSLVSSQFVNPPVGTHVIEHSAQDIASENSALHDRTAEVLQSSVLLVTR</sequence>
<feature type="signal peptide" evidence="1">
    <location>
        <begin position="1"/>
        <end position="24"/>
    </location>
</feature>
<keyword evidence="3" id="KW-1185">Reference proteome</keyword>
<dbReference type="AlphaFoldDB" id="H2YZ08"/>
<reference evidence="3" key="1">
    <citation type="submission" date="2003-08" db="EMBL/GenBank/DDBJ databases">
        <authorList>
            <person name="Birren B."/>
            <person name="Nusbaum C."/>
            <person name="Abebe A."/>
            <person name="Abouelleil A."/>
            <person name="Adekoya E."/>
            <person name="Ait-zahra M."/>
            <person name="Allen N."/>
            <person name="Allen T."/>
            <person name="An P."/>
            <person name="Anderson M."/>
            <person name="Anderson S."/>
            <person name="Arachchi H."/>
            <person name="Armbruster J."/>
            <person name="Bachantsang P."/>
            <person name="Baldwin J."/>
            <person name="Barry A."/>
            <person name="Bayul T."/>
            <person name="Blitshsteyn B."/>
            <person name="Bloom T."/>
            <person name="Blye J."/>
            <person name="Boguslavskiy L."/>
            <person name="Borowsky M."/>
            <person name="Boukhgalter B."/>
            <person name="Brunache A."/>
            <person name="Butler J."/>
            <person name="Calixte N."/>
            <person name="Calvo S."/>
            <person name="Camarata J."/>
            <person name="Campo K."/>
            <person name="Chang J."/>
            <person name="Cheshatsang Y."/>
            <person name="Citroen M."/>
            <person name="Collymore A."/>
            <person name="Considine T."/>
            <person name="Cook A."/>
            <person name="Cooke P."/>
            <person name="Corum B."/>
            <person name="Cuomo C."/>
            <person name="David R."/>
            <person name="Dawoe T."/>
            <person name="Degray S."/>
            <person name="Dodge S."/>
            <person name="Dooley K."/>
            <person name="Dorje P."/>
            <person name="Dorjee K."/>
            <person name="Dorris L."/>
            <person name="Duffey N."/>
            <person name="Dupes A."/>
            <person name="Elkins T."/>
            <person name="Engels R."/>
            <person name="Erickson J."/>
            <person name="Farina A."/>
            <person name="Faro S."/>
            <person name="Ferreira P."/>
            <person name="Fischer H."/>
            <person name="Fitzgerald M."/>
            <person name="Foley K."/>
            <person name="Gage D."/>
            <person name="Galagan J."/>
            <person name="Gearin G."/>
            <person name="Gnerre S."/>
            <person name="Gnirke A."/>
            <person name="Goyette A."/>
            <person name="Graham J."/>
            <person name="Grandbois E."/>
            <person name="Gyaltsen K."/>
            <person name="Hafez N."/>
            <person name="Hagopian D."/>
            <person name="Hagos B."/>
            <person name="Hall J."/>
            <person name="Hatcher B."/>
            <person name="Heller A."/>
            <person name="Higgins H."/>
            <person name="Honan T."/>
            <person name="Horn A."/>
            <person name="Houde N."/>
            <person name="Hughes L."/>
            <person name="Hulme W."/>
            <person name="Husby E."/>
            <person name="Iliev I."/>
            <person name="Jaffe D."/>
            <person name="Jones C."/>
            <person name="Kamal M."/>
            <person name="Kamat A."/>
            <person name="Kamvysselis M."/>
            <person name="Karlsson E."/>
            <person name="Kells C."/>
            <person name="Kieu A."/>
            <person name="Kisner P."/>
            <person name="Kodira C."/>
            <person name="Kulbokas E."/>
            <person name="Labutti K."/>
            <person name="Lama D."/>
            <person name="Landers T."/>
            <person name="Leger J."/>
            <person name="Levine S."/>
            <person name="Lewis D."/>
            <person name="Lewis T."/>
            <person name="Lindblad-toh K."/>
            <person name="Liu X."/>
            <person name="Lokyitsang T."/>
            <person name="Lokyitsang Y."/>
            <person name="Lucien O."/>
            <person name="Lui A."/>
            <person name="Ma L.J."/>
            <person name="Mabbitt R."/>
            <person name="Macdonald J."/>
            <person name="Maclean C."/>
            <person name="Major J."/>
            <person name="Manning J."/>
            <person name="Marabella R."/>
            <person name="Maru K."/>
            <person name="Matthews C."/>
            <person name="Mauceli E."/>
            <person name="Mccarthy M."/>
            <person name="Mcdonough S."/>
            <person name="Mcghee T."/>
            <person name="Meldrim J."/>
            <person name="Meneus L."/>
            <person name="Mesirov J."/>
            <person name="Mihalev A."/>
            <person name="Mihova T."/>
            <person name="Mikkelsen T."/>
            <person name="Mlenga V."/>
            <person name="Moru K."/>
            <person name="Mozes J."/>
            <person name="Mulrain L."/>
            <person name="Munson G."/>
            <person name="Naylor J."/>
            <person name="Newes C."/>
            <person name="Nguyen C."/>
            <person name="Nguyen N."/>
            <person name="Nguyen T."/>
            <person name="Nicol R."/>
            <person name="Nielsen C."/>
            <person name="Nizzari M."/>
            <person name="Norbu C."/>
            <person name="Norbu N."/>
            <person name="O'donnell P."/>
            <person name="Okoawo O."/>
            <person name="O'leary S."/>
            <person name="Omotosho B."/>
            <person name="O'neill K."/>
            <person name="Osman S."/>
            <person name="Parker S."/>
            <person name="Perrin D."/>
            <person name="Phunkhang P."/>
            <person name="Piqani B."/>
            <person name="Purcell S."/>
            <person name="Rachupka T."/>
            <person name="Ramasamy U."/>
            <person name="Rameau R."/>
            <person name="Ray V."/>
            <person name="Raymond C."/>
            <person name="Retta R."/>
            <person name="Richardson S."/>
            <person name="Rise C."/>
            <person name="Rodriguez J."/>
            <person name="Rogers J."/>
            <person name="Rogov P."/>
            <person name="Rutman M."/>
            <person name="Schupbach R."/>
            <person name="Seaman C."/>
            <person name="Settipalli S."/>
            <person name="Sharpe T."/>
            <person name="Sheridan J."/>
            <person name="Sherpa N."/>
            <person name="Shi J."/>
            <person name="Smirnov S."/>
            <person name="Smith C."/>
            <person name="Sougnez C."/>
            <person name="Spencer B."/>
            <person name="Stalker J."/>
            <person name="Stange-thomann N."/>
            <person name="Stavropoulos S."/>
            <person name="Stetson K."/>
            <person name="Stone C."/>
            <person name="Stone S."/>
            <person name="Stubbs M."/>
            <person name="Talamas J."/>
            <person name="Tchuinga P."/>
            <person name="Tenzing P."/>
            <person name="Tesfaye S."/>
            <person name="Theodore J."/>
            <person name="Thoulutsang Y."/>
            <person name="Topham K."/>
            <person name="Towey S."/>
            <person name="Tsamla T."/>
            <person name="Tsomo N."/>
            <person name="Vallee D."/>
            <person name="Vassiliev H."/>
            <person name="Venkataraman V."/>
            <person name="Vinson J."/>
            <person name="Vo A."/>
            <person name="Wade C."/>
            <person name="Wang S."/>
            <person name="Wangchuk T."/>
            <person name="Wangdi T."/>
            <person name="Whittaker C."/>
            <person name="Wilkinson J."/>
            <person name="Wu Y."/>
            <person name="Wyman D."/>
            <person name="Yadav S."/>
            <person name="Yang S."/>
            <person name="Yang X."/>
            <person name="Yeager S."/>
            <person name="Yee E."/>
            <person name="Young G."/>
            <person name="Zainoun J."/>
            <person name="Zembeck L."/>
            <person name="Zimmer A."/>
            <person name="Zody M."/>
            <person name="Lander E."/>
        </authorList>
    </citation>
    <scope>NUCLEOTIDE SEQUENCE [LARGE SCALE GENOMIC DNA]</scope>
</reference>
<evidence type="ECO:0000256" key="1">
    <source>
        <dbReference type="SAM" id="SignalP"/>
    </source>
</evidence>
<evidence type="ECO:0000313" key="3">
    <source>
        <dbReference type="Proteomes" id="UP000007875"/>
    </source>
</evidence>
<organism evidence="2 3">
    <name type="scientific">Ciona savignyi</name>
    <name type="common">Pacific transparent sea squirt</name>
    <dbReference type="NCBI Taxonomy" id="51511"/>
    <lineage>
        <taxon>Eukaryota</taxon>
        <taxon>Metazoa</taxon>
        <taxon>Chordata</taxon>
        <taxon>Tunicata</taxon>
        <taxon>Ascidiacea</taxon>
        <taxon>Phlebobranchia</taxon>
        <taxon>Cionidae</taxon>
        <taxon>Ciona</taxon>
    </lineage>
</organism>